<dbReference type="OrthoDB" id="1700403at2759"/>
<dbReference type="STRING" id="3075.A0A087SE93"/>
<keyword evidence="1" id="KW-0812">Transmembrane</keyword>
<sequence>MQTLSARPSTGLSFRKQSHVFGARPAALSRPAPAPRRSHIVSRAERDGAGGFWSGVFVGGAVFGALGYVFAPQISKALLGEDQKLRLPRFLEEQDVDPETSKQNLADQIAQLNSTIDTIQQSLNTTTLEKEEIPA</sequence>
<dbReference type="GeneID" id="23611622"/>
<reference evidence="6" key="3">
    <citation type="journal article" date="2018" name="Algal Res.">
        <title>Characterization of plant carbon substrate utilization by Auxenochlorella protothecoides.</title>
        <authorList>
            <person name="Vogler B.W."/>
            <person name="Starkenburg S.R."/>
            <person name="Sudasinghe N."/>
            <person name="Schambach J.Y."/>
            <person name="Rollin J.A."/>
            <person name="Pattathil S."/>
            <person name="Barry A.N."/>
        </authorList>
    </citation>
    <scope>NUCLEOTIDE SEQUENCE [LARGE SCALE GENOMIC DNA]</scope>
    <source>
        <strain evidence="6">UTEX 25</strain>
    </source>
</reference>
<evidence type="ECO:0000313" key="2">
    <source>
        <dbReference type="EMBL" id="JAT74038.1"/>
    </source>
</evidence>
<reference evidence="2" key="2">
    <citation type="submission" date="2015-08" db="EMBL/GenBank/DDBJ databases">
        <authorList>
            <person name="Babu N.S."/>
            <person name="Beckwith C.J."/>
            <person name="Beseler K.G."/>
            <person name="Brison A."/>
            <person name="Carone J.V."/>
            <person name="Caskin T.P."/>
            <person name="Diamond M."/>
            <person name="Durham M.E."/>
            <person name="Foxe J.M."/>
            <person name="Go M."/>
            <person name="Henderson B.A."/>
            <person name="Jones I.B."/>
            <person name="McGettigan J.A."/>
            <person name="Micheletti S.J."/>
            <person name="Nasrallah M.E."/>
            <person name="Ortiz D."/>
            <person name="Piller C.R."/>
            <person name="Privatt S.R."/>
            <person name="Schneider S.L."/>
            <person name="Sharp S."/>
            <person name="Smith T.C."/>
            <person name="Stanton J.D."/>
            <person name="Ullery H.E."/>
            <person name="Wilson R.J."/>
            <person name="Serrano M.G."/>
            <person name="Buck G."/>
            <person name="Lee V."/>
            <person name="Wang Y."/>
            <person name="Carvalho R."/>
            <person name="Voegtly L."/>
            <person name="Shi R."/>
            <person name="Duckworth R."/>
            <person name="Johnson A."/>
            <person name="Loviza R."/>
            <person name="Walstead R."/>
            <person name="Shah Z."/>
            <person name="Kiflezghi M."/>
            <person name="Wade K."/>
            <person name="Ball S.L."/>
            <person name="Bradley K.W."/>
            <person name="Asai D.J."/>
            <person name="Bowman C.A."/>
            <person name="Russell D.A."/>
            <person name="Pope W.H."/>
            <person name="Jacobs-Sera D."/>
            <person name="Hendrix R.W."/>
            <person name="Hatfull G.F."/>
        </authorList>
    </citation>
    <scope>NUCLEOTIDE SEQUENCE</scope>
</reference>
<gene>
    <name evidence="4" type="ORF">APUTEX25_003916</name>
    <name evidence="3" type="ORF">F751_0231</name>
    <name evidence="2" type="ORF">g.7477</name>
</gene>
<protein>
    <submittedName>
        <fullName evidence="3">Uncharacterized protein</fullName>
    </submittedName>
</protein>
<evidence type="ECO:0000313" key="3">
    <source>
        <dbReference type="EMBL" id="KFM24047.1"/>
    </source>
</evidence>
<dbReference type="KEGG" id="apro:F751_0231"/>
<evidence type="ECO:0000313" key="6">
    <source>
        <dbReference type="Proteomes" id="UP000279271"/>
    </source>
</evidence>
<keyword evidence="1" id="KW-0472">Membrane</keyword>
<dbReference type="AlphaFoldDB" id="A0A087SE93"/>
<evidence type="ECO:0000313" key="5">
    <source>
        <dbReference type="Proteomes" id="UP000028924"/>
    </source>
</evidence>
<reference evidence="3 5" key="1">
    <citation type="journal article" date="2014" name="BMC Genomics">
        <title>Oil accumulation mechanisms of the oleaginous microalga Chlorella protothecoides revealed through its genome, transcriptomes, and proteomes.</title>
        <authorList>
            <person name="Gao C."/>
            <person name="Wang Y."/>
            <person name="Shen Y."/>
            <person name="Yan D."/>
            <person name="He X."/>
            <person name="Dai J."/>
            <person name="Wu Q."/>
        </authorList>
    </citation>
    <scope>NUCLEOTIDE SEQUENCE [LARGE SCALE GENOMIC DNA]</scope>
    <source>
        <strain evidence="3 5">0710</strain>
    </source>
</reference>
<keyword evidence="5" id="KW-1185">Reference proteome</keyword>
<evidence type="ECO:0000256" key="1">
    <source>
        <dbReference type="SAM" id="Phobius"/>
    </source>
</evidence>
<dbReference type="EMBL" id="QOKY01000195">
    <property type="protein sequence ID" value="RMZ53777.1"/>
    <property type="molecule type" value="Genomic_DNA"/>
</dbReference>
<dbReference type="RefSeq" id="XP_011396928.1">
    <property type="nucleotide sequence ID" value="XM_011398626.1"/>
</dbReference>
<dbReference type="PANTHER" id="PTHR34048:SF3">
    <property type="entry name" value="LOW-DENSITY RECEPTOR-LIKE PROTEIN"/>
    <property type="match status" value="1"/>
</dbReference>
<feature type="transmembrane region" description="Helical" evidence="1">
    <location>
        <begin position="52"/>
        <end position="71"/>
    </location>
</feature>
<dbReference type="Proteomes" id="UP000279271">
    <property type="component" value="Unassembled WGS sequence"/>
</dbReference>
<dbReference type="EMBL" id="KL662104">
    <property type="protein sequence ID" value="KFM24047.1"/>
    <property type="molecule type" value="Genomic_DNA"/>
</dbReference>
<dbReference type="GO" id="GO:0009535">
    <property type="term" value="C:chloroplast thylakoid membrane"/>
    <property type="evidence" value="ECO:0007669"/>
    <property type="project" value="TreeGrafter"/>
</dbReference>
<keyword evidence="1" id="KW-1133">Transmembrane helix</keyword>
<dbReference type="GO" id="GO:0009706">
    <property type="term" value="C:chloroplast inner membrane"/>
    <property type="evidence" value="ECO:0007669"/>
    <property type="project" value="TreeGrafter"/>
</dbReference>
<reference evidence="4" key="5">
    <citation type="submission" date="2018-11" db="EMBL/GenBank/DDBJ databases">
        <title>Characterization of plant carbon substrate utilization by Auxenochlorella protothecoides.</title>
        <authorList>
            <person name="Vogler B.W."/>
            <person name="Starkenburg S.R."/>
            <person name="Sudasinghe N."/>
            <person name="Schambach J.Y."/>
            <person name="Rollin J.A."/>
            <person name="Pattathil S."/>
            <person name="Barry A.N."/>
        </authorList>
    </citation>
    <scope>NUCLEOTIDE SEQUENCE [LARGE SCALE GENOMIC DNA]</scope>
    <source>
        <strain evidence="4">UTEX 25</strain>
    </source>
</reference>
<evidence type="ECO:0000313" key="4">
    <source>
        <dbReference type="EMBL" id="RMZ53777.1"/>
    </source>
</evidence>
<organism evidence="3 5">
    <name type="scientific">Auxenochlorella protothecoides</name>
    <name type="common">Green microalga</name>
    <name type="synonym">Chlorella protothecoides</name>
    <dbReference type="NCBI Taxonomy" id="3075"/>
    <lineage>
        <taxon>Eukaryota</taxon>
        <taxon>Viridiplantae</taxon>
        <taxon>Chlorophyta</taxon>
        <taxon>core chlorophytes</taxon>
        <taxon>Trebouxiophyceae</taxon>
        <taxon>Chlorellales</taxon>
        <taxon>Chlorellaceae</taxon>
        <taxon>Auxenochlorella</taxon>
    </lineage>
</organism>
<dbReference type="EMBL" id="GDKF01004584">
    <property type="protein sequence ID" value="JAT74038.1"/>
    <property type="molecule type" value="Transcribed_RNA"/>
</dbReference>
<name>A0A087SE93_AUXPR</name>
<dbReference type="PANTHER" id="PTHR34048">
    <property type="entry name" value="LOW-DENSITY RECEPTOR-LIKE PROTEIN"/>
    <property type="match status" value="1"/>
</dbReference>
<reference evidence="4" key="4">
    <citation type="submission" date="2018-10" db="EMBL/GenBank/DDBJ databases">
        <authorList>
            <person name="Hovde B."/>
            <person name="Zhang X."/>
        </authorList>
    </citation>
    <scope>NUCLEOTIDE SEQUENCE [LARGE SCALE GENOMIC DNA]</scope>
    <source>
        <strain evidence="4">UTEX 25</strain>
    </source>
</reference>
<dbReference type="InterPro" id="IPR040377">
    <property type="entry name" value="Ssl2009-like"/>
</dbReference>
<proteinExistence type="predicted"/>
<dbReference type="Proteomes" id="UP000028924">
    <property type="component" value="Unassembled WGS sequence"/>
</dbReference>
<dbReference type="eggNOG" id="ENOG502RXIP">
    <property type="taxonomic scope" value="Eukaryota"/>
</dbReference>
<accession>A0A087SE93</accession>